<dbReference type="EMBL" id="WDBY01000036">
    <property type="protein sequence ID" value="KAB6474816.1"/>
    <property type="molecule type" value="Genomic_DNA"/>
</dbReference>
<accession>A0A174WXS3</accession>
<dbReference type="PANTHER" id="PTHR36455:SF1">
    <property type="entry name" value="BLR8292 PROTEIN"/>
    <property type="match status" value="1"/>
</dbReference>
<dbReference type="InterPro" id="IPR008878">
    <property type="entry name" value="Transposase_IS66_Orf2"/>
</dbReference>
<dbReference type="NCBIfam" id="NF033819">
    <property type="entry name" value="IS66_TnpB"/>
    <property type="match status" value="1"/>
</dbReference>
<dbReference type="Proteomes" id="UP000286392">
    <property type="component" value="Unassembled WGS sequence"/>
</dbReference>
<dbReference type="Pfam" id="PF05717">
    <property type="entry name" value="TnpB_IS66"/>
    <property type="match status" value="1"/>
</dbReference>
<dbReference type="RefSeq" id="WP_005845281.1">
    <property type="nucleotide sequence ID" value="NZ_BAABYE010000001.1"/>
</dbReference>
<name>A0A174WXS3_PHOVU</name>
<protein>
    <submittedName>
        <fullName evidence="2">IS66 family insertion sequence element accessory protein TnpB</fullName>
    </submittedName>
</protein>
<evidence type="ECO:0000313" key="10">
    <source>
        <dbReference type="Proteomes" id="UP000470332"/>
    </source>
</evidence>
<dbReference type="EMBL" id="WDBI01000008">
    <property type="protein sequence ID" value="KAB6527842.1"/>
    <property type="molecule type" value="Genomic_DNA"/>
</dbReference>
<dbReference type="EMBL" id="JAQKEI010000007">
    <property type="protein sequence ID" value="MDB0851229.1"/>
    <property type="molecule type" value="Genomic_DNA"/>
</dbReference>
<evidence type="ECO:0000313" key="6">
    <source>
        <dbReference type="EMBL" id="RHK83908.1"/>
    </source>
</evidence>
<evidence type="ECO:0000313" key="8">
    <source>
        <dbReference type="Proteomes" id="UP000468344"/>
    </source>
</evidence>
<dbReference type="EMBL" id="JAWDHD010000012">
    <property type="protein sequence ID" value="MDU0250614.1"/>
    <property type="molecule type" value="Genomic_DNA"/>
</dbReference>
<reference evidence="8 9" key="2">
    <citation type="journal article" date="2019" name="Nat. Med.">
        <title>A library of human gut bacterial isolates paired with longitudinal multiomics data enables mechanistic microbiome research.</title>
        <authorList>
            <person name="Poyet M."/>
            <person name="Groussin M."/>
            <person name="Gibbons S.M."/>
            <person name="Avila-Pacheco J."/>
            <person name="Jiang X."/>
            <person name="Kearney S.M."/>
            <person name="Perrotta A.R."/>
            <person name="Berdy B."/>
            <person name="Zhao S."/>
            <person name="Lieberman T.D."/>
            <person name="Swanson P.K."/>
            <person name="Smith M."/>
            <person name="Roesemann S."/>
            <person name="Alexander J.E."/>
            <person name="Rich S.A."/>
            <person name="Livny J."/>
            <person name="Vlamakis H."/>
            <person name="Clish C."/>
            <person name="Bullock K."/>
            <person name="Deik A."/>
            <person name="Scott J."/>
            <person name="Pierce K.A."/>
            <person name="Xavier R.J."/>
            <person name="Alm E.J."/>
        </authorList>
    </citation>
    <scope>NUCLEOTIDE SEQUENCE [LARGE SCALE GENOMIC DNA]</scope>
    <source>
        <strain evidence="3 9">BIOML-A122</strain>
        <strain evidence="2 8">BIOML-A140</strain>
        <strain evidence="1 10">BIOML-A9</strain>
    </source>
</reference>
<sequence length="116" mass="13579">MYSLTSANRYYLYLGFVRMNLGIDGLFKIIRSQMKELSPISGDVFLFFGKNRQSVKILRWDGDGFLLYYKRLEGGSFELPTFNPHTGNYEISYQVLSFILNGVSLKSVRLRKRFRI</sequence>
<proteinExistence type="predicted"/>
<dbReference type="Proteomes" id="UP000470332">
    <property type="component" value="Unassembled WGS sequence"/>
</dbReference>
<dbReference type="Proteomes" id="UP001210999">
    <property type="component" value="Unassembled WGS sequence"/>
</dbReference>
<reference evidence="4" key="3">
    <citation type="submission" date="2023-01" db="EMBL/GenBank/DDBJ databases">
        <title>Human gut microbiome strain richness.</title>
        <authorList>
            <person name="Chen-Liaw A."/>
        </authorList>
    </citation>
    <scope>NUCLEOTIDE SEQUENCE</scope>
    <source>
        <strain evidence="4">H9_m1001271B151109d0_201107</strain>
    </source>
</reference>
<comment type="caution">
    <text evidence="2">The sequence shown here is derived from an EMBL/GenBank/DDBJ whole genome shotgun (WGS) entry which is preliminary data.</text>
</comment>
<evidence type="ECO:0000313" key="4">
    <source>
        <dbReference type="EMBL" id="MDB0851229.1"/>
    </source>
</evidence>
<dbReference type="Proteomes" id="UP000468344">
    <property type="component" value="Unassembled WGS sequence"/>
</dbReference>
<reference evidence="6 7" key="1">
    <citation type="submission" date="2018-08" db="EMBL/GenBank/DDBJ databases">
        <title>A genome reference for cultivated species of the human gut microbiota.</title>
        <authorList>
            <person name="Zou Y."/>
            <person name="Xue W."/>
            <person name="Luo G."/>
        </authorList>
    </citation>
    <scope>NUCLEOTIDE SEQUENCE [LARGE SCALE GENOMIC DNA]</scope>
    <source>
        <strain evidence="6 7">AF39-8AT</strain>
    </source>
</reference>
<evidence type="ECO:0000313" key="7">
    <source>
        <dbReference type="Proteomes" id="UP000286392"/>
    </source>
</evidence>
<evidence type="ECO:0000313" key="3">
    <source>
        <dbReference type="EMBL" id="KAB6527842.1"/>
    </source>
</evidence>
<dbReference type="PANTHER" id="PTHR36455">
    <property type="match status" value="1"/>
</dbReference>
<dbReference type="EMBL" id="WCXA01000066">
    <property type="protein sequence ID" value="KAB3854179.1"/>
    <property type="molecule type" value="Genomic_DNA"/>
</dbReference>
<reference evidence="5" key="4">
    <citation type="submission" date="2023-10" db="EMBL/GenBank/DDBJ databases">
        <title>Genome of potential pathogenic bacteria in Crohn's disease.</title>
        <authorList>
            <person name="Rodriguez-Palacios A."/>
        </authorList>
    </citation>
    <scope>NUCLEOTIDE SEQUENCE</scope>
    <source>
        <strain evidence="5">CavFT-hAR107</strain>
    </source>
</reference>
<dbReference type="EMBL" id="QROB01000033">
    <property type="protein sequence ID" value="RHK83908.1"/>
    <property type="molecule type" value="Genomic_DNA"/>
</dbReference>
<evidence type="ECO:0000313" key="5">
    <source>
        <dbReference type="EMBL" id="MDU0250614.1"/>
    </source>
</evidence>
<gene>
    <name evidence="2" type="primary">tnpB</name>
    <name evidence="6" type="ORF">DW043_18050</name>
    <name evidence="1" type="ORF">GAS37_21175</name>
    <name evidence="3" type="ORF">GAY98_06310</name>
    <name evidence="2" type="ORF">GAZ06_15985</name>
    <name evidence="4" type="ORF">PL594_06875</name>
    <name evidence="5" type="ORF">RVY68_18510</name>
</gene>
<dbReference type="Proteomes" id="UP000469427">
    <property type="component" value="Unassembled WGS sequence"/>
</dbReference>
<organism evidence="2 8">
    <name type="scientific">Phocaeicola vulgatus</name>
    <name type="common">Bacteroides vulgatus</name>
    <dbReference type="NCBI Taxonomy" id="821"/>
    <lineage>
        <taxon>Bacteria</taxon>
        <taxon>Pseudomonadati</taxon>
        <taxon>Bacteroidota</taxon>
        <taxon>Bacteroidia</taxon>
        <taxon>Bacteroidales</taxon>
        <taxon>Bacteroidaceae</taxon>
        <taxon>Phocaeicola</taxon>
    </lineage>
</organism>
<evidence type="ECO:0000313" key="1">
    <source>
        <dbReference type="EMBL" id="KAB3854179.1"/>
    </source>
</evidence>
<dbReference type="AlphaFoldDB" id="A0A174WXS3"/>
<evidence type="ECO:0000313" key="9">
    <source>
        <dbReference type="Proteomes" id="UP000469427"/>
    </source>
</evidence>
<evidence type="ECO:0000313" key="2">
    <source>
        <dbReference type="EMBL" id="KAB6474816.1"/>
    </source>
</evidence>
<dbReference type="Proteomes" id="UP001181258">
    <property type="component" value="Unassembled WGS sequence"/>
</dbReference>